<proteinExistence type="predicted"/>
<dbReference type="GO" id="GO:0009882">
    <property type="term" value="F:blue light photoreceptor activity"/>
    <property type="evidence" value="ECO:0007669"/>
    <property type="project" value="InterPro"/>
</dbReference>
<sequence>MLLYRAGRFIQFLEGPEAALRDTMQRIENSDDEETILRAARELTIWFRTRALHAS</sequence>
<protein>
    <recommendedName>
        <fullName evidence="1">BLUF domain-containing protein</fullName>
    </recommendedName>
</protein>
<dbReference type="SUPFAM" id="SSF54975">
    <property type="entry name" value="Acylphosphatase/BLUF domain-like"/>
    <property type="match status" value="1"/>
</dbReference>
<dbReference type="InterPro" id="IPR007024">
    <property type="entry name" value="BLUF_domain"/>
</dbReference>
<dbReference type="Pfam" id="PF04940">
    <property type="entry name" value="BLUF"/>
    <property type="match status" value="1"/>
</dbReference>
<evidence type="ECO:0000313" key="3">
    <source>
        <dbReference type="Proteomes" id="UP000327039"/>
    </source>
</evidence>
<keyword evidence="3" id="KW-1185">Reference proteome</keyword>
<accession>A0A5J5ISD9</accession>
<dbReference type="RefSeq" id="WP_150420390.1">
    <property type="nucleotide sequence ID" value="NZ_VYRZ01000004.1"/>
</dbReference>
<gene>
    <name evidence="2" type="ORF">F6B42_14295</name>
</gene>
<feature type="domain" description="BLUF" evidence="1">
    <location>
        <begin position="1"/>
        <end position="34"/>
    </location>
</feature>
<dbReference type="GO" id="GO:0071949">
    <property type="term" value="F:FAD binding"/>
    <property type="evidence" value="ECO:0007669"/>
    <property type="project" value="InterPro"/>
</dbReference>
<organism evidence="2 3">
    <name type="scientific">Microbacterium radiodurans</name>
    <dbReference type="NCBI Taxonomy" id="661398"/>
    <lineage>
        <taxon>Bacteria</taxon>
        <taxon>Bacillati</taxon>
        <taxon>Actinomycetota</taxon>
        <taxon>Actinomycetes</taxon>
        <taxon>Micrococcales</taxon>
        <taxon>Microbacteriaceae</taxon>
        <taxon>Microbacterium</taxon>
    </lineage>
</organism>
<evidence type="ECO:0000259" key="1">
    <source>
        <dbReference type="Pfam" id="PF04940"/>
    </source>
</evidence>
<comment type="caution">
    <text evidence="2">The sequence shown here is derived from an EMBL/GenBank/DDBJ whole genome shotgun (WGS) entry which is preliminary data.</text>
</comment>
<dbReference type="OrthoDB" id="196105at2"/>
<dbReference type="EMBL" id="VYRZ01000004">
    <property type="protein sequence ID" value="KAA9084146.1"/>
    <property type="molecule type" value="Genomic_DNA"/>
</dbReference>
<dbReference type="Gene3D" id="3.30.70.100">
    <property type="match status" value="1"/>
</dbReference>
<dbReference type="AlphaFoldDB" id="A0A5J5ISD9"/>
<dbReference type="Proteomes" id="UP000327039">
    <property type="component" value="Unassembled WGS sequence"/>
</dbReference>
<dbReference type="InterPro" id="IPR036046">
    <property type="entry name" value="Acylphosphatase-like_dom_sf"/>
</dbReference>
<evidence type="ECO:0000313" key="2">
    <source>
        <dbReference type="EMBL" id="KAA9084146.1"/>
    </source>
</evidence>
<reference evidence="3" key="1">
    <citation type="submission" date="2019-09" db="EMBL/GenBank/DDBJ databases">
        <title>Mumia zhuanghuii sp. nov. isolated from the intestinal contents of plateau pika (Ochotona curzoniae) in the Qinghai-Tibet plateau of China.</title>
        <authorList>
            <person name="Tian Z."/>
        </authorList>
    </citation>
    <scope>NUCLEOTIDE SEQUENCE [LARGE SCALE GENOMIC DNA]</scope>
    <source>
        <strain evidence="3">DSM 25564</strain>
    </source>
</reference>
<name>A0A5J5ISD9_9MICO</name>